<gene>
    <name evidence="1" type="ORF">G9Q97_04405</name>
</gene>
<accession>A0ABX0H6C9</accession>
<proteinExistence type="predicted"/>
<reference evidence="1 2" key="1">
    <citation type="submission" date="2020-03" db="EMBL/GenBank/DDBJ databases">
        <title>Cyclobacterium plantarum sp. nov., a marine bacterium isolated from a coastal-marine wetland.</title>
        <authorList>
            <person name="Sanchez-Porro C."/>
            <person name="Ventosa A."/>
            <person name="Amoozegar M."/>
        </authorList>
    </citation>
    <scope>NUCLEOTIDE SEQUENCE [LARGE SCALE GENOMIC DNA]</scope>
    <source>
        <strain evidence="1 2">GBPx2</strain>
    </source>
</reference>
<name>A0ABX0H6C9_9BACT</name>
<evidence type="ECO:0000313" key="2">
    <source>
        <dbReference type="Proteomes" id="UP000649799"/>
    </source>
</evidence>
<evidence type="ECO:0000313" key="1">
    <source>
        <dbReference type="EMBL" id="NHE56051.1"/>
    </source>
</evidence>
<sequence>MEHYTALKSDDNETLNKLASSVKLRLIKFDQLVAINEPKYLKRYNPLIIEIENKTNETLGTLFITVIRTESKIGEDNRWTIPLDTKGLNPNSKSKYKLFAFDPFTEKFEDIKIRLTTAEDWSDRSVTDKWVERSPEFTKKLKWYNLI</sequence>
<dbReference type="Proteomes" id="UP000649799">
    <property type="component" value="Unassembled WGS sequence"/>
</dbReference>
<organism evidence="1 2">
    <name type="scientific">Cyclobacterium plantarum</name>
    <dbReference type="NCBI Taxonomy" id="2716263"/>
    <lineage>
        <taxon>Bacteria</taxon>
        <taxon>Pseudomonadati</taxon>
        <taxon>Bacteroidota</taxon>
        <taxon>Cytophagia</taxon>
        <taxon>Cytophagales</taxon>
        <taxon>Cyclobacteriaceae</taxon>
        <taxon>Cyclobacterium</taxon>
    </lineage>
</organism>
<dbReference type="EMBL" id="JAANYN010000002">
    <property type="protein sequence ID" value="NHE56051.1"/>
    <property type="molecule type" value="Genomic_DNA"/>
</dbReference>
<protein>
    <submittedName>
        <fullName evidence="1">Uncharacterized protein</fullName>
    </submittedName>
</protein>
<comment type="caution">
    <text evidence="1">The sequence shown here is derived from an EMBL/GenBank/DDBJ whole genome shotgun (WGS) entry which is preliminary data.</text>
</comment>
<dbReference type="RefSeq" id="WP_166143564.1">
    <property type="nucleotide sequence ID" value="NZ_JAANYN010000002.1"/>
</dbReference>
<keyword evidence="2" id="KW-1185">Reference proteome</keyword>